<dbReference type="InterPro" id="IPR039422">
    <property type="entry name" value="MarR/SlyA-like"/>
</dbReference>
<dbReference type="Gene3D" id="1.10.10.10">
    <property type="entry name" value="Winged helix-like DNA-binding domain superfamily/Winged helix DNA-binding domain"/>
    <property type="match status" value="1"/>
</dbReference>
<accession>A0A6H0RXY9</accession>
<dbReference type="KEGG" id="mfre:EXE63_03505"/>
<gene>
    <name evidence="2" type="ORF">EXE63_03505</name>
</gene>
<reference evidence="2 3" key="1">
    <citation type="submission" date="2019-04" db="EMBL/GenBank/DDBJ databases">
        <title>Draft, Whole-Genome Sequence of the Anthracene-degrading Mycobacterium frederiksbergense LB501T, Isolated from a Polycyclic Aromatic Hydrocarbon (PAH)-Contaminated Soil.</title>
        <authorList>
            <person name="Augelletti F."/>
        </authorList>
    </citation>
    <scope>NUCLEOTIDE SEQUENCE [LARGE SCALE GENOMIC DNA]</scope>
    <source>
        <strain evidence="2 3">LB 501T</strain>
    </source>
</reference>
<evidence type="ECO:0000313" key="2">
    <source>
        <dbReference type="EMBL" id="QIV80073.1"/>
    </source>
</evidence>
<dbReference type="AlphaFoldDB" id="A0A6H0RXY9"/>
<protein>
    <submittedName>
        <fullName evidence="2">MarR family transcriptional regulator</fullName>
    </submittedName>
</protein>
<dbReference type="PANTHER" id="PTHR33164">
    <property type="entry name" value="TRANSCRIPTIONAL REGULATOR, MARR FAMILY"/>
    <property type="match status" value="1"/>
</dbReference>
<dbReference type="RefSeq" id="WP_168140810.1">
    <property type="nucleotide sequence ID" value="NZ_CP038799.1"/>
</dbReference>
<feature type="domain" description="HTH marR-type" evidence="1">
    <location>
        <begin position="10"/>
        <end position="143"/>
    </location>
</feature>
<dbReference type="SMART" id="SM00347">
    <property type="entry name" value="HTH_MARR"/>
    <property type="match status" value="1"/>
</dbReference>
<dbReference type="GO" id="GO:0003700">
    <property type="term" value="F:DNA-binding transcription factor activity"/>
    <property type="evidence" value="ECO:0007669"/>
    <property type="project" value="InterPro"/>
</dbReference>
<dbReference type="EMBL" id="CP038799">
    <property type="protein sequence ID" value="QIV80073.1"/>
    <property type="molecule type" value="Genomic_DNA"/>
</dbReference>
<dbReference type="InterPro" id="IPR000835">
    <property type="entry name" value="HTH_MarR-typ"/>
</dbReference>
<sequence>MIDMAEHPHDQPLGYLLHRVAQTLRTEVTTTVLEPLELGFPQYICMRILSKAPGRSNAELARDLAVSPQAMNMVLRGLQSRGLVSRPTSVSSGRALPAQLTREGLALLKRTDEGVRAAELRVLGHVSDGDRDALKRILAAVGTD</sequence>
<evidence type="ECO:0000313" key="3">
    <source>
        <dbReference type="Proteomes" id="UP000501849"/>
    </source>
</evidence>
<organism evidence="2 3">
    <name type="scientific">Mycolicibacterium frederiksbergense</name>
    <dbReference type="NCBI Taxonomy" id="117567"/>
    <lineage>
        <taxon>Bacteria</taxon>
        <taxon>Bacillati</taxon>
        <taxon>Actinomycetota</taxon>
        <taxon>Actinomycetes</taxon>
        <taxon>Mycobacteriales</taxon>
        <taxon>Mycobacteriaceae</taxon>
        <taxon>Mycolicibacterium</taxon>
    </lineage>
</organism>
<dbReference type="PROSITE" id="PS50995">
    <property type="entry name" value="HTH_MARR_2"/>
    <property type="match status" value="1"/>
</dbReference>
<dbReference type="GO" id="GO:0006950">
    <property type="term" value="P:response to stress"/>
    <property type="evidence" value="ECO:0007669"/>
    <property type="project" value="TreeGrafter"/>
</dbReference>
<dbReference type="SUPFAM" id="SSF46785">
    <property type="entry name" value="Winged helix' DNA-binding domain"/>
    <property type="match status" value="1"/>
</dbReference>
<dbReference type="InterPro" id="IPR036388">
    <property type="entry name" value="WH-like_DNA-bd_sf"/>
</dbReference>
<evidence type="ECO:0000259" key="1">
    <source>
        <dbReference type="PROSITE" id="PS50995"/>
    </source>
</evidence>
<dbReference type="Proteomes" id="UP000501849">
    <property type="component" value="Chromosome"/>
</dbReference>
<dbReference type="PANTHER" id="PTHR33164:SF43">
    <property type="entry name" value="HTH-TYPE TRANSCRIPTIONAL REPRESSOR YETL"/>
    <property type="match status" value="1"/>
</dbReference>
<dbReference type="InterPro" id="IPR036390">
    <property type="entry name" value="WH_DNA-bd_sf"/>
</dbReference>
<dbReference type="Pfam" id="PF01047">
    <property type="entry name" value="MarR"/>
    <property type="match status" value="1"/>
</dbReference>
<proteinExistence type="predicted"/>
<keyword evidence="3" id="KW-1185">Reference proteome</keyword>
<name>A0A6H0RXY9_9MYCO</name>